<reference evidence="3" key="1">
    <citation type="submission" date="2023-08" db="EMBL/GenBank/DDBJ databases">
        <authorList>
            <person name="Chen Y."/>
            <person name="Shah S."/>
            <person name="Dougan E. K."/>
            <person name="Thang M."/>
            <person name="Chan C."/>
        </authorList>
    </citation>
    <scope>NUCLEOTIDE SEQUENCE</scope>
</reference>
<accession>A0AA36JGS4</accession>
<feature type="region of interest" description="Disordered" evidence="1">
    <location>
        <begin position="417"/>
        <end position="449"/>
    </location>
</feature>
<protein>
    <submittedName>
        <fullName evidence="3">Uncharacterized protein</fullName>
    </submittedName>
</protein>
<dbReference type="EMBL" id="CAUJNA010003609">
    <property type="protein sequence ID" value="CAJ1405948.1"/>
    <property type="molecule type" value="Genomic_DNA"/>
</dbReference>
<name>A0AA36JGS4_9DINO</name>
<sequence length="449" mass="48473">MRLLCAVGLASLTGLCFSGLRVQGPRRLRQGRRAGNAEEIFCELEEELSHCTPLTAELQYLLATGRGALPEDPRGLELFREMLAWQKAQKRRSLGPLAVAALRQPSSGREIIILGTPHNVPGVDSAQNPVPRAVARAVAGLKPGLVAVELDEDRGLRFLEKLPAKGQVSVLLPSNLPGQDLLQGALGFLQPELGLDEELLQKIRAKVGRSRMTVKGYVRAKRMLFAKSSEKCLAMNVFALDEFRAEGCGDWGNDALAALKAATKAQVPLLLCDLPQEWTLGKVVPLYNREWVGARAQCLEFLATEAAVRFLEAEEAILREAVMKGHGGDLPSLDYGLGLCRPGTGFAEAASRRLWLEERDPAMASAVVQALEGQSRVLRGQDAGPAQRAVLQVGCCHVEGIVAALHAEGYEVVDAPEGGWPTLQASRKPRPTARPESARRAKKAAGFAL</sequence>
<comment type="caution">
    <text evidence="3">The sequence shown here is derived from an EMBL/GenBank/DDBJ whole genome shotgun (WGS) entry which is preliminary data.</text>
</comment>
<feature type="signal peptide" evidence="2">
    <location>
        <begin position="1"/>
        <end position="18"/>
    </location>
</feature>
<gene>
    <name evidence="3" type="ORF">EVOR1521_LOCUS28029</name>
</gene>
<evidence type="ECO:0000313" key="3">
    <source>
        <dbReference type="EMBL" id="CAJ1405948.1"/>
    </source>
</evidence>
<evidence type="ECO:0000313" key="4">
    <source>
        <dbReference type="Proteomes" id="UP001178507"/>
    </source>
</evidence>
<proteinExistence type="predicted"/>
<keyword evidence="2" id="KW-0732">Signal</keyword>
<organism evidence="3 4">
    <name type="scientific">Effrenium voratum</name>
    <dbReference type="NCBI Taxonomy" id="2562239"/>
    <lineage>
        <taxon>Eukaryota</taxon>
        <taxon>Sar</taxon>
        <taxon>Alveolata</taxon>
        <taxon>Dinophyceae</taxon>
        <taxon>Suessiales</taxon>
        <taxon>Symbiodiniaceae</taxon>
        <taxon>Effrenium</taxon>
    </lineage>
</organism>
<keyword evidence="4" id="KW-1185">Reference proteome</keyword>
<feature type="chain" id="PRO_5041320698" evidence="2">
    <location>
        <begin position="19"/>
        <end position="449"/>
    </location>
</feature>
<evidence type="ECO:0000256" key="2">
    <source>
        <dbReference type="SAM" id="SignalP"/>
    </source>
</evidence>
<dbReference type="AlphaFoldDB" id="A0AA36JGS4"/>
<dbReference type="Proteomes" id="UP001178507">
    <property type="component" value="Unassembled WGS sequence"/>
</dbReference>
<evidence type="ECO:0000256" key="1">
    <source>
        <dbReference type="SAM" id="MobiDB-lite"/>
    </source>
</evidence>